<comment type="caution">
    <text evidence="2">The sequence shown here is derived from an EMBL/GenBank/DDBJ whole genome shotgun (WGS) entry which is preliminary data.</text>
</comment>
<sequence length="163" mass="17608">MPSAFALQMVTFTRQLRHAQVRCDDKGNALVLETVSNAWTERLARAATVEMGGSALLAFYPMSGRQAKACVVCGTLSLCANLGLELRESRLSNGDPVGAIANKLGASVLFHDRLTDMDRRAVGGFARSIVAHKQSETGQIMKFCQLVMVSRSAEGHEMHPSIS</sequence>
<proteinExistence type="predicted"/>
<gene>
    <name evidence="2" type="ORF">GFL91_01805</name>
</gene>
<evidence type="ECO:0000313" key="3">
    <source>
        <dbReference type="Proteomes" id="UP000662259"/>
    </source>
</evidence>
<feature type="domain" description="S-Me-THD-like C-terminal" evidence="1">
    <location>
        <begin position="36"/>
        <end position="133"/>
    </location>
</feature>
<dbReference type="SUPFAM" id="SSF160991">
    <property type="entry name" value="CV3147-like"/>
    <property type="match status" value="1"/>
</dbReference>
<dbReference type="AlphaFoldDB" id="A0A8I2GP81"/>
<evidence type="ECO:0000313" key="2">
    <source>
        <dbReference type="EMBL" id="NKM43747.1"/>
    </source>
</evidence>
<dbReference type="InterPro" id="IPR048350">
    <property type="entry name" value="S-Me-THD-like_C"/>
</dbReference>
<dbReference type="Pfam" id="PF20906">
    <property type="entry name" value="S-Me-THD_C"/>
    <property type="match status" value="1"/>
</dbReference>
<dbReference type="EMBL" id="WIEZ01000001">
    <property type="protein sequence ID" value="NKM43747.1"/>
    <property type="molecule type" value="Genomic_DNA"/>
</dbReference>
<reference evidence="2" key="1">
    <citation type="submission" date="2019-10" db="EMBL/GenBank/DDBJ databases">
        <title>Rhizobium leguminosarum symbiovar viciae collection.</title>
        <authorList>
            <person name="Boivin S."/>
            <person name="Lepetit M."/>
        </authorList>
    </citation>
    <scope>NUCLEOTIDE SEQUENCE</scope>
    <source>
        <strain evidence="2">L143</strain>
    </source>
</reference>
<accession>A0A8I2GP81</accession>
<dbReference type="Proteomes" id="UP000662259">
    <property type="component" value="Unassembled WGS sequence"/>
</dbReference>
<dbReference type="InterPro" id="IPR027479">
    <property type="entry name" value="S-Me-THD_N_sf"/>
</dbReference>
<organism evidence="2 3">
    <name type="scientific">Rhizobium leguminosarum bv. viciae</name>
    <dbReference type="NCBI Taxonomy" id="387"/>
    <lineage>
        <taxon>Bacteria</taxon>
        <taxon>Pseudomonadati</taxon>
        <taxon>Pseudomonadota</taxon>
        <taxon>Alphaproteobacteria</taxon>
        <taxon>Hyphomicrobiales</taxon>
        <taxon>Rhizobiaceae</taxon>
        <taxon>Rhizobium/Agrobacterium group</taxon>
        <taxon>Rhizobium</taxon>
    </lineage>
</organism>
<evidence type="ECO:0000259" key="1">
    <source>
        <dbReference type="Pfam" id="PF20906"/>
    </source>
</evidence>
<dbReference type="Gene3D" id="3.40.1610.10">
    <property type="entry name" value="CV3147-like domain"/>
    <property type="match status" value="1"/>
</dbReference>
<protein>
    <submittedName>
        <fullName evidence="2">DUF917 family protein</fullName>
    </submittedName>
</protein>
<name>A0A8I2GP81_RHILV</name>